<feature type="transmembrane region" description="Helical" evidence="1">
    <location>
        <begin position="129"/>
        <end position="151"/>
    </location>
</feature>
<evidence type="ECO:0000256" key="1">
    <source>
        <dbReference type="SAM" id="Phobius"/>
    </source>
</evidence>
<dbReference type="STRING" id="304371.MCP_1241"/>
<feature type="transmembrane region" description="Helical" evidence="1">
    <location>
        <begin position="163"/>
        <end position="188"/>
    </location>
</feature>
<dbReference type="EMBL" id="AP011532">
    <property type="protein sequence ID" value="BAI61313.1"/>
    <property type="molecule type" value="Genomic_DNA"/>
</dbReference>
<dbReference type="eggNOG" id="arCOG02436">
    <property type="taxonomic scope" value="Archaea"/>
</dbReference>
<organism evidence="2 3">
    <name type="scientific">Methanocella paludicola (strain DSM 17711 / JCM 13418 / NBRC 101707 / SANAE)</name>
    <dbReference type="NCBI Taxonomy" id="304371"/>
    <lineage>
        <taxon>Archaea</taxon>
        <taxon>Methanobacteriati</taxon>
        <taxon>Methanobacteriota</taxon>
        <taxon>Stenosarchaea group</taxon>
        <taxon>Methanomicrobia</taxon>
        <taxon>Methanocellales</taxon>
        <taxon>Methanocellaceae</taxon>
        <taxon>Methanocella</taxon>
    </lineage>
</organism>
<name>D1YXZ1_METPS</name>
<gene>
    <name evidence="2" type="ordered locus">MCP_1241</name>
</gene>
<keyword evidence="1" id="KW-0812">Transmembrane</keyword>
<dbReference type="InParanoid" id="D1YXZ1"/>
<dbReference type="Proteomes" id="UP000001882">
    <property type="component" value="Chromosome"/>
</dbReference>
<reference evidence="2 3" key="1">
    <citation type="journal article" date="2007" name="Appl. Environ. Microbiol.">
        <title>Isolation of key methanogens for global methane emission from rice paddy fields: a novel isolate affiliated with the clone cluster rice cluster I.</title>
        <authorList>
            <person name="Sakai S."/>
            <person name="Imachi H."/>
            <person name="Sekiguchi Y."/>
            <person name="Ohashi A."/>
            <person name="Harada H."/>
            <person name="Kamagata Y."/>
        </authorList>
    </citation>
    <scope>NUCLEOTIDE SEQUENCE [LARGE SCALE GENOMIC DNA]</scope>
    <source>
        <strain evidence="3">DSM 17711 / JCM 13418 / NBRC 101707 / SANAE</strain>
    </source>
</reference>
<keyword evidence="1" id="KW-1133">Transmembrane helix</keyword>
<evidence type="ECO:0000313" key="3">
    <source>
        <dbReference type="Proteomes" id="UP000001882"/>
    </source>
</evidence>
<keyword evidence="3" id="KW-1185">Reference proteome</keyword>
<feature type="transmembrane region" description="Helical" evidence="1">
    <location>
        <begin position="92"/>
        <end position="117"/>
    </location>
</feature>
<dbReference type="GO" id="GO:0005886">
    <property type="term" value="C:plasma membrane"/>
    <property type="evidence" value="ECO:0007669"/>
    <property type="project" value="UniProtKB-SubCell"/>
</dbReference>
<evidence type="ECO:0000313" key="2">
    <source>
        <dbReference type="EMBL" id="BAI61313.1"/>
    </source>
</evidence>
<proteinExistence type="predicted"/>
<reference evidence="3" key="3">
    <citation type="journal article" date="2011" name="PLoS ONE">
        <title>Genome sequence of a mesophilic hydrogenotrophic methanogen Methanocella paludicola, the first cultivated representative of the order Methanocellales.</title>
        <authorList>
            <person name="Sakai S."/>
            <person name="Takaki Y."/>
            <person name="Shimamura S."/>
            <person name="Sekine M."/>
            <person name="Tajima T."/>
            <person name="Kosugi H."/>
            <person name="Ichikawa N."/>
            <person name="Tasumi E."/>
            <person name="Hiraki A.T."/>
            <person name="Shimizu A."/>
            <person name="Kato Y."/>
            <person name="Nishiko R."/>
            <person name="Mori K."/>
            <person name="Fujita N."/>
            <person name="Imachi H."/>
            <person name="Takai K."/>
        </authorList>
    </citation>
    <scope>NUCLEOTIDE SEQUENCE [LARGE SCALE GENOMIC DNA]</scope>
    <source>
        <strain evidence="3">DSM 17711 / JCM 13418 / NBRC 101707 / SANAE</strain>
    </source>
</reference>
<reference evidence="2 3" key="2">
    <citation type="journal article" date="2008" name="Int. J. Syst. Evol. Microbiol.">
        <title>Methanocella paludicola gen. nov., sp. nov., a methane-producing archaeon, the first isolate of the lineage 'Rice Cluster I', and proposal of the new archaeal order Methanocellales ord. nov.</title>
        <authorList>
            <person name="Sakai S."/>
            <person name="Imachi H."/>
            <person name="Hanada S."/>
            <person name="Ohashi A."/>
            <person name="Harada H."/>
            <person name="Kamagata Y."/>
        </authorList>
    </citation>
    <scope>NUCLEOTIDE SEQUENCE [LARGE SCALE GENOMIC DNA]</scope>
    <source>
        <strain evidence="3">DSM 17711 / JCM 13418 / NBRC 101707 / SANAE</strain>
    </source>
</reference>
<accession>D1YXZ1</accession>
<dbReference type="Pfam" id="PF12679">
    <property type="entry name" value="ABC2_membrane_2"/>
    <property type="match status" value="1"/>
</dbReference>
<dbReference type="PANTHER" id="PTHR37305">
    <property type="entry name" value="INTEGRAL MEMBRANE PROTEIN-RELATED"/>
    <property type="match status" value="1"/>
</dbReference>
<keyword evidence="1" id="KW-0472">Membrane</keyword>
<protein>
    <submittedName>
        <fullName evidence="2">ABC transporter</fullName>
    </submittedName>
</protein>
<dbReference type="PANTHER" id="PTHR37305:SF2">
    <property type="entry name" value="BACITRACIN TRANSPORT PERMEASE PROTEIN BCRB"/>
    <property type="match status" value="1"/>
</dbReference>
<dbReference type="KEGG" id="mpd:MCP_1241"/>
<dbReference type="GO" id="GO:0140359">
    <property type="term" value="F:ABC-type transporter activity"/>
    <property type="evidence" value="ECO:0007669"/>
    <property type="project" value="InterPro"/>
</dbReference>
<feature type="transmembrane region" description="Helical" evidence="1">
    <location>
        <begin position="208"/>
        <end position="231"/>
    </location>
</feature>
<sequence length="239" mass="26453">MFWIATFYPALKPNMSMYDDMLSNPTFQALLGEQVATMGTFVGFMTMEVFSYMGLVLGAYIIFMAASFAAGEIEQKSSELLLSLPVRRESLIISRFTAMLPFIALIVLAELAAIYAGGRYIGEDSSIRWFAYAMLFMGFFLVAVGAMALLISSLMSDGRKAALVSLGILLGMFLVENIGSMVTSIDWARSLSLFHYVRLTSIVMNHEVVWRNAGILLVITVVCLVLAVIVFRQRDINVT</sequence>
<feature type="transmembrane region" description="Helical" evidence="1">
    <location>
        <begin position="49"/>
        <end position="71"/>
    </location>
</feature>
<dbReference type="AlphaFoldDB" id="D1YXZ1"/>